<evidence type="ECO:0000313" key="3">
    <source>
        <dbReference type="EMBL" id="PFG27556.1"/>
    </source>
</evidence>
<feature type="signal peptide" evidence="2">
    <location>
        <begin position="1"/>
        <end position="22"/>
    </location>
</feature>
<accession>A0A2A9DMG5</accession>
<feature type="chain" id="PRO_5012699029" evidence="2">
    <location>
        <begin position="23"/>
        <end position="430"/>
    </location>
</feature>
<feature type="compositionally biased region" description="Low complexity" evidence="1">
    <location>
        <begin position="227"/>
        <end position="246"/>
    </location>
</feature>
<keyword evidence="2" id="KW-0732">Signal</keyword>
<evidence type="ECO:0000256" key="2">
    <source>
        <dbReference type="SAM" id="SignalP"/>
    </source>
</evidence>
<feature type="region of interest" description="Disordered" evidence="1">
    <location>
        <begin position="224"/>
        <end position="274"/>
    </location>
</feature>
<dbReference type="STRING" id="1724.GCA_001044175_00113"/>
<evidence type="ECO:0000313" key="4">
    <source>
        <dbReference type="Proteomes" id="UP000221653"/>
    </source>
</evidence>
<evidence type="ECO:0000256" key="1">
    <source>
        <dbReference type="SAM" id="MobiDB-lite"/>
    </source>
</evidence>
<sequence>MKKLLATVAAAALAFTATPAQAYTFHDTYPETPKLNPQLPIVHTTHGSDHIKANVLNARPVCNSGEDFRTVVYQASDNFTPAGTISTTNKTSSPIPLTQDLARTQSISLSIQGDRTNTTSVNLGGSVSEDGKSGSVGITKSIVEKIGAQFSYSLSWTAGQKIGPYEVPAGHTGEATFGFRTIHLDGTQQYCKPNGTWSNPTPWRVMAPVKNEVEVKVYDTLAGSWLGDTTPGTPDTPDTTSEPDTSVADPDVVDGPAEEPEIIPEPTLDPGDHEYDLEPYFTVAAGKASGFAGLVALRVKNVGTKQYYQDNLATRFRIDVHTDRGPEGVDRLITPGWFNGAYTRDLGFNKETSTRSFEVTLSNPVRPGQSQLVANLNFGDGNTSEGRLHNYITVTQIGRVAGDVSEYNDQNVDSREATVDHMKRKNKGIF</sequence>
<protein>
    <submittedName>
        <fullName evidence="3">Uncharacterized protein</fullName>
    </submittedName>
</protein>
<dbReference type="AlphaFoldDB" id="A0A2A9DMG5"/>
<organism evidence="3 4">
    <name type="scientific">Corynebacterium renale</name>
    <dbReference type="NCBI Taxonomy" id="1724"/>
    <lineage>
        <taxon>Bacteria</taxon>
        <taxon>Bacillati</taxon>
        <taxon>Actinomycetota</taxon>
        <taxon>Actinomycetes</taxon>
        <taxon>Mycobacteriales</taxon>
        <taxon>Corynebacteriaceae</taxon>
        <taxon>Corynebacterium</taxon>
    </lineage>
</organism>
<keyword evidence="4" id="KW-1185">Reference proteome</keyword>
<gene>
    <name evidence="3" type="ORF">ATK06_0626</name>
</gene>
<reference evidence="3 4" key="1">
    <citation type="submission" date="2017-10" db="EMBL/GenBank/DDBJ databases">
        <title>Sequencing the genomes of 1000 actinobacteria strains.</title>
        <authorList>
            <person name="Klenk H.-P."/>
        </authorList>
    </citation>
    <scope>NUCLEOTIDE SEQUENCE [LARGE SCALE GENOMIC DNA]</scope>
    <source>
        <strain evidence="3 4">DSM 20688</strain>
    </source>
</reference>
<name>A0A2A9DMG5_9CORY</name>
<dbReference type="OrthoDB" id="5149880at2"/>
<comment type="caution">
    <text evidence="3">The sequence shown here is derived from an EMBL/GenBank/DDBJ whole genome shotgun (WGS) entry which is preliminary data.</text>
</comment>
<dbReference type="EMBL" id="PDJF01000001">
    <property type="protein sequence ID" value="PFG27556.1"/>
    <property type="molecule type" value="Genomic_DNA"/>
</dbReference>
<proteinExistence type="predicted"/>
<dbReference type="Proteomes" id="UP000221653">
    <property type="component" value="Unassembled WGS sequence"/>
</dbReference>
<dbReference type="RefSeq" id="WP_048378724.1">
    <property type="nucleotide sequence ID" value="NZ_LDYE01000001.1"/>
</dbReference>